<reference evidence="9 10" key="1">
    <citation type="submission" date="2019-02" db="EMBL/GenBank/DDBJ databases">
        <title>Pedobacter sp. RP-1-14 sp. nov., isolated from Arctic soil.</title>
        <authorList>
            <person name="Dahal R.H."/>
        </authorList>
    </citation>
    <scope>NUCLEOTIDE SEQUENCE [LARGE SCALE GENOMIC DNA]</scope>
    <source>
        <strain evidence="9 10">RP-1-14</strain>
    </source>
</reference>
<feature type="transmembrane region" description="Helical" evidence="7">
    <location>
        <begin position="125"/>
        <end position="146"/>
    </location>
</feature>
<organism evidence="9 10">
    <name type="scientific">Pedobacter psychroterrae</name>
    <dbReference type="NCBI Taxonomy" id="2530453"/>
    <lineage>
        <taxon>Bacteria</taxon>
        <taxon>Pseudomonadati</taxon>
        <taxon>Bacteroidota</taxon>
        <taxon>Sphingobacteriia</taxon>
        <taxon>Sphingobacteriales</taxon>
        <taxon>Sphingobacteriaceae</taxon>
        <taxon>Pedobacter</taxon>
    </lineage>
</organism>
<dbReference type="InterPro" id="IPR004358">
    <property type="entry name" value="Sig_transdc_His_kin-like_C"/>
</dbReference>
<feature type="transmembrane region" description="Helical" evidence="7">
    <location>
        <begin position="158"/>
        <end position="183"/>
    </location>
</feature>
<feature type="transmembrane region" description="Helical" evidence="7">
    <location>
        <begin position="76"/>
        <end position="97"/>
    </location>
</feature>
<dbReference type="RefSeq" id="WP_131597815.1">
    <property type="nucleotide sequence ID" value="NZ_SJSL01000008.1"/>
</dbReference>
<keyword evidence="10" id="KW-1185">Reference proteome</keyword>
<comment type="catalytic activity">
    <reaction evidence="1">
        <text>ATP + protein L-histidine = ADP + protein N-phospho-L-histidine.</text>
        <dbReference type="EC" id="2.7.13.3"/>
    </reaction>
</comment>
<feature type="domain" description="Histidine kinase" evidence="8">
    <location>
        <begin position="213"/>
        <end position="429"/>
    </location>
</feature>
<keyword evidence="5 9" id="KW-0418">Kinase</keyword>
<feature type="transmembrane region" description="Helical" evidence="7">
    <location>
        <begin position="25"/>
        <end position="46"/>
    </location>
</feature>
<evidence type="ECO:0000256" key="7">
    <source>
        <dbReference type="SAM" id="Phobius"/>
    </source>
</evidence>
<keyword evidence="3" id="KW-0597">Phosphoprotein</keyword>
<proteinExistence type="predicted"/>
<dbReference type="SUPFAM" id="SSF55874">
    <property type="entry name" value="ATPase domain of HSP90 chaperone/DNA topoisomerase II/histidine kinase"/>
    <property type="match status" value="1"/>
</dbReference>
<evidence type="ECO:0000313" key="9">
    <source>
        <dbReference type="EMBL" id="TCC98085.1"/>
    </source>
</evidence>
<dbReference type="GO" id="GO:0000155">
    <property type="term" value="F:phosphorelay sensor kinase activity"/>
    <property type="evidence" value="ECO:0007669"/>
    <property type="project" value="InterPro"/>
</dbReference>
<evidence type="ECO:0000256" key="1">
    <source>
        <dbReference type="ARBA" id="ARBA00000085"/>
    </source>
</evidence>
<evidence type="ECO:0000256" key="4">
    <source>
        <dbReference type="ARBA" id="ARBA00022679"/>
    </source>
</evidence>
<dbReference type="PRINTS" id="PR00344">
    <property type="entry name" value="BCTRLSENSOR"/>
</dbReference>
<sequence>MVNSLKKLHSQLIGLPDSTTLQARIFHEVSLIAMFAVSVGIIANFIIGVPYVNINLSITLLVICGAYYNSRYFGRLKLSVIIFTVSSGLMLLVNYFINSGIKGPTLLLCLVSMVFTLSVMPSRQYFFWVLFNACIVSVLMGIEYFYPQTVKDTYISRTGYFVDILTTYLGVIACIGVVLTYLIKGHHAEKAKAMNASIALKVANDSKTRLLSILSHDLRSPLNSIQSFLEVLVDYDLAENEKTEIKQALLKETKNTQVMLFNLLSWTKAQMEGGVKVNLTGLNLNEVIVACLNLQQSTAMEKMITIENNVDRDMSIIADLDMLKLVVRNLLNNAIKFTRSGGEIIIKSEIKGAQGILTIQDNGIGIPPEQQKELFSVESNSTYGTNNEKGVGLGLLLCKEFTELQGGTISLISSTEAGTSFSLTFPLHAIKVSSLY</sequence>
<dbReference type="Proteomes" id="UP000293347">
    <property type="component" value="Unassembled WGS sequence"/>
</dbReference>
<dbReference type="InterPro" id="IPR050736">
    <property type="entry name" value="Sensor_HK_Regulatory"/>
</dbReference>
<name>A0A4R0NCV4_9SPHI</name>
<dbReference type="CDD" id="cd00075">
    <property type="entry name" value="HATPase"/>
    <property type="match status" value="1"/>
</dbReference>
<dbReference type="Pfam" id="PF02518">
    <property type="entry name" value="HATPase_c"/>
    <property type="match status" value="1"/>
</dbReference>
<dbReference type="Pfam" id="PF00512">
    <property type="entry name" value="HisKA"/>
    <property type="match status" value="1"/>
</dbReference>
<dbReference type="EMBL" id="SJSL01000008">
    <property type="protein sequence ID" value="TCC98085.1"/>
    <property type="molecule type" value="Genomic_DNA"/>
</dbReference>
<keyword evidence="7" id="KW-0812">Transmembrane</keyword>
<dbReference type="InterPro" id="IPR036097">
    <property type="entry name" value="HisK_dim/P_sf"/>
</dbReference>
<protein>
    <recommendedName>
        <fullName evidence="2">histidine kinase</fullName>
        <ecNumber evidence="2">2.7.13.3</ecNumber>
    </recommendedName>
</protein>
<dbReference type="SMART" id="SM00388">
    <property type="entry name" value="HisKA"/>
    <property type="match status" value="1"/>
</dbReference>
<evidence type="ECO:0000259" key="8">
    <source>
        <dbReference type="PROSITE" id="PS50109"/>
    </source>
</evidence>
<dbReference type="PANTHER" id="PTHR43711:SF26">
    <property type="entry name" value="SENSOR HISTIDINE KINASE RCSC"/>
    <property type="match status" value="1"/>
</dbReference>
<dbReference type="InterPro" id="IPR005467">
    <property type="entry name" value="His_kinase_dom"/>
</dbReference>
<comment type="caution">
    <text evidence="9">The sequence shown here is derived from an EMBL/GenBank/DDBJ whole genome shotgun (WGS) entry which is preliminary data.</text>
</comment>
<dbReference type="SMART" id="SM00387">
    <property type="entry name" value="HATPase_c"/>
    <property type="match status" value="1"/>
</dbReference>
<dbReference type="AlphaFoldDB" id="A0A4R0NCV4"/>
<dbReference type="EC" id="2.7.13.3" evidence="2"/>
<dbReference type="PANTHER" id="PTHR43711">
    <property type="entry name" value="TWO-COMPONENT HISTIDINE KINASE"/>
    <property type="match status" value="1"/>
</dbReference>
<feature type="transmembrane region" description="Helical" evidence="7">
    <location>
        <begin position="103"/>
        <end position="120"/>
    </location>
</feature>
<dbReference type="CDD" id="cd00082">
    <property type="entry name" value="HisKA"/>
    <property type="match status" value="1"/>
</dbReference>
<keyword evidence="7" id="KW-1133">Transmembrane helix</keyword>
<dbReference type="SUPFAM" id="SSF47384">
    <property type="entry name" value="Homodimeric domain of signal transducing histidine kinase"/>
    <property type="match status" value="1"/>
</dbReference>
<dbReference type="Gene3D" id="3.30.565.10">
    <property type="entry name" value="Histidine kinase-like ATPase, C-terminal domain"/>
    <property type="match status" value="1"/>
</dbReference>
<keyword evidence="4" id="KW-0808">Transferase</keyword>
<keyword evidence="6" id="KW-0902">Two-component regulatory system</keyword>
<keyword evidence="7" id="KW-0472">Membrane</keyword>
<accession>A0A4R0NCV4</accession>
<dbReference type="InterPro" id="IPR036890">
    <property type="entry name" value="HATPase_C_sf"/>
</dbReference>
<evidence type="ECO:0000256" key="6">
    <source>
        <dbReference type="ARBA" id="ARBA00023012"/>
    </source>
</evidence>
<evidence type="ECO:0000256" key="3">
    <source>
        <dbReference type="ARBA" id="ARBA00022553"/>
    </source>
</evidence>
<gene>
    <name evidence="9" type="ORF">EZ437_19785</name>
</gene>
<evidence type="ECO:0000313" key="10">
    <source>
        <dbReference type="Proteomes" id="UP000293347"/>
    </source>
</evidence>
<evidence type="ECO:0000256" key="2">
    <source>
        <dbReference type="ARBA" id="ARBA00012438"/>
    </source>
</evidence>
<evidence type="ECO:0000256" key="5">
    <source>
        <dbReference type="ARBA" id="ARBA00022777"/>
    </source>
</evidence>
<dbReference type="InterPro" id="IPR003594">
    <property type="entry name" value="HATPase_dom"/>
</dbReference>
<dbReference type="Gene3D" id="1.10.287.130">
    <property type="match status" value="1"/>
</dbReference>
<dbReference type="PROSITE" id="PS50109">
    <property type="entry name" value="HIS_KIN"/>
    <property type="match status" value="1"/>
</dbReference>
<dbReference type="OrthoDB" id="9810447at2"/>
<dbReference type="InterPro" id="IPR003661">
    <property type="entry name" value="HisK_dim/P_dom"/>
</dbReference>